<dbReference type="Pfam" id="PF00995">
    <property type="entry name" value="Sec1"/>
    <property type="match status" value="1"/>
</dbReference>
<dbReference type="PANTHER" id="PTHR11679">
    <property type="entry name" value="VESICLE PROTEIN SORTING-ASSOCIATED"/>
    <property type="match status" value="1"/>
</dbReference>
<feature type="domain" description="Cyclic nucleotide phosphodiesterase catalytic" evidence="5">
    <location>
        <begin position="431"/>
        <end position="469"/>
    </location>
</feature>
<evidence type="ECO:0000256" key="4">
    <source>
        <dbReference type="SAM" id="MobiDB-lite"/>
    </source>
</evidence>
<name>A0AAW0U708_SCYPA</name>
<evidence type="ECO:0000256" key="1">
    <source>
        <dbReference type="ARBA" id="ARBA00009884"/>
    </source>
</evidence>
<dbReference type="InterPro" id="IPR001619">
    <property type="entry name" value="Sec1-like"/>
</dbReference>
<keyword evidence="2" id="KW-0813">Transport</keyword>
<reference evidence="6 7" key="1">
    <citation type="submission" date="2023-03" db="EMBL/GenBank/DDBJ databases">
        <title>High-quality genome of Scylla paramamosain provides insights in environmental adaptation.</title>
        <authorList>
            <person name="Zhang L."/>
        </authorList>
    </citation>
    <scope>NUCLEOTIDE SEQUENCE [LARGE SCALE GENOMIC DNA]</scope>
    <source>
        <strain evidence="6">LZ_2023a</strain>
        <tissue evidence="6">Muscle</tissue>
    </source>
</reference>
<dbReference type="AlphaFoldDB" id="A0AAW0U708"/>
<gene>
    <name evidence="6" type="ORF">O3P69_006380</name>
</gene>
<dbReference type="GO" id="GO:0051650">
    <property type="term" value="P:establishment of vesicle localization"/>
    <property type="evidence" value="ECO:0007669"/>
    <property type="project" value="UniProtKB-ARBA"/>
</dbReference>
<feature type="region of interest" description="Disordered" evidence="4">
    <location>
        <begin position="10"/>
        <end position="87"/>
    </location>
</feature>
<dbReference type="InterPro" id="IPR043127">
    <property type="entry name" value="Sec-1-like_dom3a"/>
</dbReference>
<dbReference type="Gene3D" id="3.40.50.2060">
    <property type="match status" value="1"/>
</dbReference>
<evidence type="ECO:0000256" key="3">
    <source>
        <dbReference type="ARBA" id="ARBA00022927"/>
    </source>
</evidence>
<comment type="similarity">
    <text evidence="1">Belongs to the STXBP/unc-18/SEC1 family.</text>
</comment>
<dbReference type="InterPro" id="IPR036045">
    <property type="entry name" value="Sec1-like_sf"/>
</dbReference>
<dbReference type="Gene3D" id="3.40.50.300">
    <property type="entry name" value="P-loop containing nucleotide triphosphate hydrolases"/>
    <property type="match status" value="1"/>
</dbReference>
<sequence>MGQCCAKCKESPEVVSVGERQEVGRPSLTPLVASEESPDAQDVAPAPPVQPQDEPQPEAPSEPSERSTSASPVSAMKDGEALPSSPKGDYLDFPIMQDMKTIEYVLKSKVIVIMKGLPGSGKSFISNQLKKMYKDGVICSADHYFMKGGQYKFNADKLKFAHEFCQENARKAAVSGAPVIIIDNTNIQAWNYKYYLRLSKELHYTPLILEPQTPWAKNIKLLAKKNSHSVPKEALDQRLKKYEPALPLYYWWFLNEEDSSQILTLAQDWLKKSLQVQEFFRDFCEFSKLSSVEDMLMYYKRNEGPGDYKVLHATACVTRKGKAKNAKEYMAKKVVRDSLGKNFPLHIIGFVLTPRTYGARLRLGEEALELWGMDDHEVESEDTTSAPAGQQPARDGQVSLGDTNLRRGSCHSTLRTGESQLHKSRFHPTSDRGSRAHLTLGCAPKVHAKITGFDLMKVVSFEQRVVKNGNPEGVKRQLFDACNFAEGAWGGAVAFRNSGTLGNLMQQLPRPSPSAYRGESESSPTVPRAPSSRKRGAIRYRLDATYRHSEDLANTSVKMALKELVGKKIMNEVIRSKKKSTNTDWRVLVVDQLAMRMVSTCLKMHDISAEGITIVEDINKSREPLQALEAIYLIQPTKCSISALEQDFITTNKARYKLCHVYFTETCSNELFNELCKQHVAKYIKTLKEINIAFLPYESQVFSLDFPKAFPSYYSPSQAQNRQSTLERMAEQIATVCACLGEYPAVRYRGDFERNVELAQMVQQKLDGYKADEPSMGEGPEKARSQLLILDRGFDCTSPLLHELTLQAMAYDLLDIENDVYKYQATQGENEKEVLLDENDDLWVELRHNHIAVVSQNITKKTKEFMATKRNMGDKTSMKDLSQMIKKMPQYQKELSKYATHVHLAESCMKKYQGYVDKLCKVEQDLAMGVDAEGEKIKDPMKNIVPILLDANVENQDKLRVILLNLEKLLQHAQIPATEKDTINNMAHLGINVIVEGGNRSRKPYQVQRKERITEQTYQMSRWTPVIKDVMEDIIDNKLEEKHFPFLAGRSAAMPKTAPTSVRYAGNWHKDKVKNMPRLLVFVVGGITYSEMRSAYEVTKAVKNWEVILGSTHILTPKDFLSDLRDLS</sequence>
<feature type="region of interest" description="Disordered" evidence="4">
    <location>
        <begin position="414"/>
        <end position="433"/>
    </location>
</feature>
<dbReference type="GO" id="GO:0004113">
    <property type="term" value="F:2',3'-cyclic-nucleotide 3'-phosphodiesterase activity"/>
    <property type="evidence" value="ECO:0007669"/>
    <property type="project" value="InterPro"/>
</dbReference>
<dbReference type="SUPFAM" id="SSF56815">
    <property type="entry name" value="Sec1/munc18-like (SM) proteins"/>
    <property type="match status" value="1"/>
</dbReference>
<protein>
    <recommendedName>
        <fullName evidence="5">Cyclic nucleotide phosphodiesterase catalytic domain-containing protein</fullName>
    </recommendedName>
</protein>
<feature type="region of interest" description="Disordered" evidence="4">
    <location>
        <begin position="376"/>
        <end position="405"/>
    </location>
</feature>
<dbReference type="Gene3D" id="1.25.40.60">
    <property type="match status" value="1"/>
</dbReference>
<dbReference type="Proteomes" id="UP001487740">
    <property type="component" value="Unassembled WGS sequence"/>
</dbReference>
<dbReference type="EMBL" id="JARAKH010000019">
    <property type="protein sequence ID" value="KAK8394142.1"/>
    <property type="molecule type" value="Genomic_DNA"/>
</dbReference>
<dbReference type="Gene3D" id="3.90.1740.10">
    <property type="entry name" value="2',3'-cyclic nucleotide 3'-phosphodiesterase superfamily"/>
    <property type="match status" value="1"/>
</dbReference>
<keyword evidence="3" id="KW-0653">Protein transport</keyword>
<accession>A0AAW0U708</accession>
<evidence type="ECO:0000313" key="6">
    <source>
        <dbReference type="EMBL" id="KAK8394142.1"/>
    </source>
</evidence>
<dbReference type="InterPro" id="IPR027482">
    <property type="entry name" value="Sec1-like_dom2"/>
</dbReference>
<dbReference type="Pfam" id="PF05881">
    <property type="entry name" value="CNPase"/>
    <property type="match status" value="2"/>
</dbReference>
<dbReference type="GO" id="GO:0015031">
    <property type="term" value="P:protein transport"/>
    <property type="evidence" value="ECO:0007669"/>
    <property type="project" value="UniProtKB-KW"/>
</dbReference>
<dbReference type="FunFam" id="3.40.50.2060:FF:000001">
    <property type="entry name" value="syntaxin-binding protein 1 isoform X2"/>
    <property type="match status" value="1"/>
</dbReference>
<proteinExistence type="inferred from homology"/>
<organism evidence="6 7">
    <name type="scientific">Scylla paramamosain</name>
    <name type="common">Mud crab</name>
    <dbReference type="NCBI Taxonomy" id="85552"/>
    <lineage>
        <taxon>Eukaryota</taxon>
        <taxon>Metazoa</taxon>
        <taxon>Ecdysozoa</taxon>
        <taxon>Arthropoda</taxon>
        <taxon>Crustacea</taxon>
        <taxon>Multicrustacea</taxon>
        <taxon>Malacostraca</taxon>
        <taxon>Eumalacostraca</taxon>
        <taxon>Eucarida</taxon>
        <taxon>Decapoda</taxon>
        <taxon>Pleocyemata</taxon>
        <taxon>Brachyura</taxon>
        <taxon>Eubrachyura</taxon>
        <taxon>Portunoidea</taxon>
        <taxon>Portunidae</taxon>
        <taxon>Portuninae</taxon>
        <taxon>Scylla</taxon>
    </lineage>
</organism>
<keyword evidence="7" id="KW-1185">Reference proteome</keyword>
<dbReference type="Gene3D" id="3.90.830.10">
    <property type="entry name" value="Syntaxin Binding Protein 1, Chain A, domain 2"/>
    <property type="match status" value="1"/>
</dbReference>
<evidence type="ECO:0000259" key="5">
    <source>
        <dbReference type="Pfam" id="PF05881"/>
    </source>
</evidence>
<dbReference type="InterPro" id="IPR047325">
    <property type="entry name" value="CNPase_cat"/>
</dbReference>
<dbReference type="Pfam" id="PF13671">
    <property type="entry name" value="AAA_33"/>
    <property type="match status" value="1"/>
</dbReference>
<evidence type="ECO:0000313" key="7">
    <source>
        <dbReference type="Proteomes" id="UP001487740"/>
    </source>
</evidence>
<dbReference type="InterPro" id="IPR009097">
    <property type="entry name" value="Cyclic_Pdiesterase"/>
</dbReference>
<dbReference type="SUPFAM" id="SSF55144">
    <property type="entry name" value="LigT-like"/>
    <property type="match status" value="1"/>
</dbReference>
<dbReference type="InterPro" id="IPR027417">
    <property type="entry name" value="P-loop_NTPase"/>
</dbReference>
<dbReference type="InterPro" id="IPR043154">
    <property type="entry name" value="Sec-1-like_dom1"/>
</dbReference>
<dbReference type="Gene3D" id="3.40.50.1910">
    <property type="match status" value="1"/>
</dbReference>
<dbReference type="FunFam" id="3.90.830.10:FF:000001">
    <property type="entry name" value="syntaxin-binding protein 1 isoform X2"/>
    <property type="match status" value="1"/>
</dbReference>
<evidence type="ECO:0000256" key="2">
    <source>
        <dbReference type="ARBA" id="ARBA00022448"/>
    </source>
</evidence>
<dbReference type="SUPFAM" id="SSF52540">
    <property type="entry name" value="P-loop containing nucleoside triphosphate hydrolases"/>
    <property type="match status" value="1"/>
</dbReference>
<feature type="region of interest" description="Disordered" evidence="4">
    <location>
        <begin position="504"/>
        <end position="534"/>
    </location>
</feature>
<comment type="caution">
    <text evidence="6">The sequence shown here is derived from an EMBL/GenBank/DDBJ whole genome shotgun (WGS) entry which is preliminary data.</text>
</comment>
<feature type="domain" description="Cyclic nucleotide phosphodiesterase catalytic" evidence="5">
    <location>
        <begin position="246"/>
        <end position="389"/>
    </location>
</feature>
<dbReference type="GO" id="GO:0016192">
    <property type="term" value="P:vesicle-mediated transport"/>
    <property type="evidence" value="ECO:0007669"/>
    <property type="project" value="InterPro"/>
</dbReference>